<evidence type="ECO:0000313" key="1">
    <source>
        <dbReference type="EMBL" id="KAJ9595112.1"/>
    </source>
</evidence>
<accession>A0AAD8AB94</accession>
<comment type="caution">
    <text evidence="1">The sequence shown here is derived from an EMBL/GenBank/DDBJ whole genome shotgun (WGS) entry which is preliminary data.</text>
</comment>
<reference evidence="1" key="2">
    <citation type="submission" date="2023-05" db="EMBL/GenBank/DDBJ databases">
        <authorList>
            <person name="Fouks B."/>
        </authorList>
    </citation>
    <scope>NUCLEOTIDE SEQUENCE</scope>
    <source>
        <strain evidence="1">Stay&amp;Tobe</strain>
        <tissue evidence="1">Testes</tissue>
    </source>
</reference>
<keyword evidence="2" id="KW-1185">Reference proteome</keyword>
<sequence length="63" mass="6983">LPILLLLDVKSVPHSPDIPVILHPESDALSSASSSTETKSPALRHMNIPWKFHDYWTIGCCCN</sequence>
<dbReference type="Proteomes" id="UP001233999">
    <property type="component" value="Unassembled WGS sequence"/>
</dbReference>
<feature type="non-terminal residue" evidence="1">
    <location>
        <position position="1"/>
    </location>
</feature>
<feature type="non-terminal residue" evidence="1">
    <location>
        <position position="63"/>
    </location>
</feature>
<gene>
    <name evidence="1" type="ORF">L9F63_013587</name>
</gene>
<organism evidence="1 2">
    <name type="scientific">Diploptera punctata</name>
    <name type="common">Pacific beetle cockroach</name>
    <dbReference type="NCBI Taxonomy" id="6984"/>
    <lineage>
        <taxon>Eukaryota</taxon>
        <taxon>Metazoa</taxon>
        <taxon>Ecdysozoa</taxon>
        <taxon>Arthropoda</taxon>
        <taxon>Hexapoda</taxon>
        <taxon>Insecta</taxon>
        <taxon>Pterygota</taxon>
        <taxon>Neoptera</taxon>
        <taxon>Polyneoptera</taxon>
        <taxon>Dictyoptera</taxon>
        <taxon>Blattodea</taxon>
        <taxon>Blaberoidea</taxon>
        <taxon>Blaberidae</taxon>
        <taxon>Diplopterinae</taxon>
        <taxon>Diploptera</taxon>
    </lineage>
</organism>
<protein>
    <submittedName>
        <fullName evidence="1">Uncharacterized protein</fullName>
    </submittedName>
</protein>
<name>A0AAD8AB94_DIPPU</name>
<reference evidence="1" key="1">
    <citation type="journal article" date="2023" name="IScience">
        <title>Live-bearing cockroach genome reveals convergent evolutionary mechanisms linked to viviparity in insects and beyond.</title>
        <authorList>
            <person name="Fouks B."/>
            <person name="Harrison M.C."/>
            <person name="Mikhailova A.A."/>
            <person name="Marchal E."/>
            <person name="English S."/>
            <person name="Carruthers M."/>
            <person name="Jennings E.C."/>
            <person name="Chiamaka E.L."/>
            <person name="Frigard R.A."/>
            <person name="Pippel M."/>
            <person name="Attardo G.M."/>
            <person name="Benoit J.B."/>
            <person name="Bornberg-Bauer E."/>
            <person name="Tobe S.S."/>
        </authorList>
    </citation>
    <scope>NUCLEOTIDE SEQUENCE</scope>
    <source>
        <strain evidence="1">Stay&amp;Tobe</strain>
    </source>
</reference>
<evidence type="ECO:0000313" key="2">
    <source>
        <dbReference type="Proteomes" id="UP001233999"/>
    </source>
</evidence>
<dbReference type="EMBL" id="JASPKZ010002692">
    <property type="protein sequence ID" value="KAJ9595112.1"/>
    <property type="molecule type" value="Genomic_DNA"/>
</dbReference>
<proteinExistence type="predicted"/>
<dbReference type="AlphaFoldDB" id="A0AAD8AB94"/>